<dbReference type="STRING" id="1802457.A3F15_00175"/>
<feature type="transmembrane region" description="Helical" evidence="1">
    <location>
        <begin position="73"/>
        <end position="93"/>
    </location>
</feature>
<feature type="transmembrane region" description="Helical" evidence="1">
    <location>
        <begin position="7"/>
        <end position="25"/>
    </location>
</feature>
<sequence length="137" mass="15578">MKILFKILLSVSFIGIAIFGIFAMSHNDMRDHDGGCFAAITKGIDCPQTINPVAFAFFHLNIFKDFSLAVFNYNTAATILFALTLFFLAGFLVSSPPIFSFTRYNSFRFWLKHCFISSRSKKLVHWLVLHENSPTIL</sequence>
<evidence type="ECO:0000256" key="1">
    <source>
        <dbReference type="SAM" id="Phobius"/>
    </source>
</evidence>
<reference evidence="2 3" key="1">
    <citation type="journal article" date="2016" name="Nat. Commun.">
        <title>Thousands of microbial genomes shed light on interconnected biogeochemical processes in an aquifer system.</title>
        <authorList>
            <person name="Anantharaman K."/>
            <person name="Brown C.T."/>
            <person name="Hug L.A."/>
            <person name="Sharon I."/>
            <person name="Castelle C.J."/>
            <person name="Probst A.J."/>
            <person name="Thomas B.C."/>
            <person name="Singh A."/>
            <person name="Wilkins M.J."/>
            <person name="Karaoz U."/>
            <person name="Brodie E.L."/>
            <person name="Williams K.H."/>
            <person name="Hubbard S.S."/>
            <person name="Banfield J.F."/>
        </authorList>
    </citation>
    <scope>NUCLEOTIDE SEQUENCE [LARGE SCALE GENOMIC DNA]</scope>
</reference>
<gene>
    <name evidence="2" type="ORF">A3F15_00175</name>
</gene>
<name>A0A1G2RDF5_9BACT</name>
<evidence type="ECO:0000313" key="2">
    <source>
        <dbReference type="EMBL" id="OHA70873.1"/>
    </source>
</evidence>
<dbReference type="AlphaFoldDB" id="A0A1G2RDF5"/>
<protein>
    <submittedName>
        <fullName evidence="2">Uncharacterized protein</fullName>
    </submittedName>
</protein>
<dbReference type="Proteomes" id="UP000177078">
    <property type="component" value="Unassembled WGS sequence"/>
</dbReference>
<evidence type="ECO:0000313" key="3">
    <source>
        <dbReference type="Proteomes" id="UP000177078"/>
    </source>
</evidence>
<keyword evidence="1" id="KW-0812">Transmembrane</keyword>
<comment type="caution">
    <text evidence="2">The sequence shown here is derived from an EMBL/GenBank/DDBJ whole genome shotgun (WGS) entry which is preliminary data.</text>
</comment>
<accession>A0A1G2RDF5</accession>
<dbReference type="EMBL" id="MHUC01000016">
    <property type="protein sequence ID" value="OHA70873.1"/>
    <property type="molecule type" value="Genomic_DNA"/>
</dbReference>
<keyword evidence="1" id="KW-1133">Transmembrane helix</keyword>
<organism evidence="2 3">
    <name type="scientific">Candidatus Wildermuthbacteria bacterium RIFCSPHIGHO2_12_FULL_40_12</name>
    <dbReference type="NCBI Taxonomy" id="1802457"/>
    <lineage>
        <taxon>Bacteria</taxon>
        <taxon>Candidatus Wildermuthiibacteriota</taxon>
    </lineage>
</organism>
<proteinExistence type="predicted"/>
<keyword evidence="1" id="KW-0472">Membrane</keyword>